<keyword evidence="2" id="KW-1185">Reference proteome</keyword>
<dbReference type="RefSeq" id="WP_311656362.1">
    <property type="nucleotide sequence ID" value="NZ_JAVRHY010000001.1"/>
</dbReference>
<protein>
    <submittedName>
        <fullName evidence="1">Uncharacterized protein</fullName>
    </submittedName>
</protein>
<organism evidence="1 2">
    <name type="scientific">Spectribacter acetivorans</name>
    <dbReference type="NCBI Taxonomy" id="3075603"/>
    <lineage>
        <taxon>Bacteria</taxon>
        <taxon>Pseudomonadati</taxon>
        <taxon>Pseudomonadota</taxon>
        <taxon>Gammaproteobacteria</taxon>
        <taxon>Salinisphaerales</taxon>
        <taxon>Salinisphaeraceae</taxon>
        <taxon>Spectribacter</taxon>
    </lineage>
</organism>
<evidence type="ECO:0000313" key="2">
    <source>
        <dbReference type="Proteomes" id="UP001259982"/>
    </source>
</evidence>
<evidence type="ECO:0000313" key="1">
    <source>
        <dbReference type="EMBL" id="MDT0616869.1"/>
    </source>
</evidence>
<gene>
    <name evidence="1" type="ORF">RM531_00135</name>
</gene>
<dbReference type="InterPro" id="IPR010985">
    <property type="entry name" value="Ribbon_hlx_hlx"/>
</dbReference>
<dbReference type="EMBL" id="JAVRHY010000001">
    <property type="protein sequence ID" value="MDT0616869.1"/>
    <property type="molecule type" value="Genomic_DNA"/>
</dbReference>
<comment type="caution">
    <text evidence="1">The sequence shown here is derived from an EMBL/GenBank/DDBJ whole genome shotgun (WGS) entry which is preliminary data.</text>
</comment>
<dbReference type="Proteomes" id="UP001259982">
    <property type="component" value="Unassembled WGS sequence"/>
</dbReference>
<proteinExistence type="predicted"/>
<dbReference type="SUPFAM" id="SSF47598">
    <property type="entry name" value="Ribbon-helix-helix"/>
    <property type="match status" value="1"/>
</dbReference>
<reference evidence="1 2" key="1">
    <citation type="submission" date="2023-09" db="EMBL/GenBank/DDBJ databases">
        <authorList>
            <person name="Rey-Velasco X."/>
        </authorList>
    </citation>
    <scope>NUCLEOTIDE SEQUENCE [LARGE SCALE GENOMIC DNA]</scope>
    <source>
        <strain evidence="1 2">P385</strain>
    </source>
</reference>
<sequence length="76" mass="8409">MTNLTITIDAETLQQARVRAMAEGRSVNALLREYLEAYSGRGNTQREAMADLLALARASDAGSGGQCWQRDELHER</sequence>
<name>A0ABU3B336_9GAMM</name>
<accession>A0ABU3B336</accession>